<accession>A0ABQ8SZ63</accession>
<reference evidence="1 2" key="1">
    <citation type="journal article" date="2022" name="Allergy">
        <title>Genome assembly and annotation of Periplaneta americana reveal a comprehensive cockroach allergen profile.</title>
        <authorList>
            <person name="Wang L."/>
            <person name="Xiong Q."/>
            <person name="Saelim N."/>
            <person name="Wang L."/>
            <person name="Nong W."/>
            <person name="Wan A.T."/>
            <person name="Shi M."/>
            <person name="Liu X."/>
            <person name="Cao Q."/>
            <person name="Hui J.H.L."/>
            <person name="Sookrung N."/>
            <person name="Leung T.F."/>
            <person name="Tungtrongchitr A."/>
            <person name="Tsui S.K.W."/>
        </authorList>
    </citation>
    <scope>NUCLEOTIDE SEQUENCE [LARGE SCALE GENOMIC DNA]</scope>
    <source>
        <strain evidence="1">PWHHKU_190912</strain>
    </source>
</reference>
<comment type="caution">
    <text evidence="1">The sequence shown here is derived from an EMBL/GenBank/DDBJ whole genome shotgun (WGS) entry which is preliminary data.</text>
</comment>
<sequence>MSPGSSTESYPALAHIGLRENPGKNLNQITCPNRESNPGHLVPRPDALTMGSRTSKISLVAIALELCPLKATRKELMTSGCVLNEFLEPGQTINAVCYIQTLLKHRLALCEKRSGKKIICNTLPLTARVTVEKIRTFRCHNPGDPRNYAVKLTGFLEFGKDATTLPPHGFDGNLSTLLNKGCDWLLTGEDRISVTEQLQSQHYEMLEDIQKAVPRCLREAGTDFCRKEFFKLTERCLSSEVTTHQQRLEEHHNGKDATAILAYEAM</sequence>
<evidence type="ECO:0000313" key="1">
    <source>
        <dbReference type="EMBL" id="KAJ4439496.1"/>
    </source>
</evidence>
<gene>
    <name evidence="1" type="ORF">ANN_07620</name>
</gene>
<proteinExistence type="predicted"/>
<evidence type="ECO:0000313" key="2">
    <source>
        <dbReference type="Proteomes" id="UP001148838"/>
    </source>
</evidence>
<keyword evidence="2" id="KW-1185">Reference proteome</keyword>
<dbReference type="Proteomes" id="UP001148838">
    <property type="component" value="Unassembled WGS sequence"/>
</dbReference>
<name>A0ABQ8SZ63_PERAM</name>
<organism evidence="1 2">
    <name type="scientific">Periplaneta americana</name>
    <name type="common">American cockroach</name>
    <name type="synonym">Blatta americana</name>
    <dbReference type="NCBI Taxonomy" id="6978"/>
    <lineage>
        <taxon>Eukaryota</taxon>
        <taxon>Metazoa</taxon>
        <taxon>Ecdysozoa</taxon>
        <taxon>Arthropoda</taxon>
        <taxon>Hexapoda</taxon>
        <taxon>Insecta</taxon>
        <taxon>Pterygota</taxon>
        <taxon>Neoptera</taxon>
        <taxon>Polyneoptera</taxon>
        <taxon>Dictyoptera</taxon>
        <taxon>Blattodea</taxon>
        <taxon>Blattoidea</taxon>
        <taxon>Blattidae</taxon>
        <taxon>Blattinae</taxon>
        <taxon>Periplaneta</taxon>
    </lineage>
</organism>
<dbReference type="EMBL" id="JAJSOF020000017">
    <property type="protein sequence ID" value="KAJ4439496.1"/>
    <property type="molecule type" value="Genomic_DNA"/>
</dbReference>
<protein>
    <submittedName>
        <fullName evidence="1">Uncharacterized protein</fullName>
    </submittedName>
</protein>